<comment type="caution">
    <text evidence="2">The sequence shown here is derived from an EMBL/GenBank/DDBJ whole genome shotgun (WGS) entry which is preliminary data.</text>
</comment>
<sequence>MEFGVTSKALEIIEDHDIRLALLRIEIAQQGHHAGTLHEVAAAGDIIGKDSLDSVAFLGGILTAAGFLAFEPVALRGLLGT</sequence>
<evidence type="ECO:0000313" key="2">
    <source>
        <dbReference type="EMBL" id="GFE49969.1"/>
    </source>
</evidence>
<evidence type="ECO:0000313" key="3">
    <source>
        <dbReference type="Proteomes" id="UP000436522"/>
    </source>
</evidence>
<keyword evidence="1" id="KW-1133">Transmembrane helix</keyword>
<keyword evidence="3" id="KW-1185">Reference proteome</keyword>
<evidence type="ECO:0000256" key="1">
    <source>
        <dbReference type="SAM" id="Phobius"/>
    </source>
</evidence>
<keyword evidence="1" id="KW-0472">Membrane</keyword>
<dbReference type="Proteomes" id="UP000436522">
    <property type="component" value="Unassembled WGS sequence"/>
</dbReference>
<protein>
    <submittedName>
        <fullName evidence="2">Uncharacterized protein</fullName>
    </submittedName>
</protein>
<reference evidence="2 3" key="1">
    <citation type="submission" date="2019-12" db="EMBL/GenBank/DDBJ databases">
        <title>Roseobacter cerasinus sp. nov., isolated from seawater around aquaculture.</title>
        <authorList>
            <person name="Muramatsu S."/>
            <person name="Takabe Y."/>
            <person name="Mori K."/>
            <person name="Takaichi S."/>
            <person name="Hanada S."/>
        </authorList>
    </citation>
    <scope>NUCLEOTIDE SEQUENCE [LARGE SCALE GENOMIC DNA]</scope>
    <source>
        <strain evidence="2 3">AI77</strain>
    </source>
</reference>
<dbReference type="EMBL" id="BLIV01000003">
    <property type="protein sequence ID" value="GFE49969.1"/>
    <property type="molecule type" value="Genomic_DNA"/>
</dbReference>
<name>A0A640VPM6_9RHOB</name>
<dbReference type="AlphaFoldDB" id="A0A640VPM6"/>
<organism evidence="2 3">
    <name type="scientific">Roseobacter cerasinus</name>
    <dbReference type="NCBI Taxonomy" id="2602289"/>
    <lineage>
        <taxon>Bacteria</taxon>
        <taxon>Pseudomonadati</taxon>
        <taxon>Pseudomonadota</taxon>
        <taxon>Alphaproteobacteria</taxon>
        <taxon>Rhodobacterales</taxon>
        <taxon>Roseobacteraceae</taxon>
        <taxon>Roseobacter</taxon>
    </lineage>
</organism>
<proteinExistence type="predicted"/>
<keyword evidence="1" id="KW-0812">Transmembrane</keyword>
<accession>A0A640VPM6</accession>
<gene>
    <name evidence="2" type="ORF">So717_17220</name>
</gene>
<feature type="transmembrane region" description="Helical" evidence="1">
    <location>
        <begin position="55"/>
        <end position="75"/>
    </location>
</feature>